<evidence type="ECO:0000313" key="3">
    <source>
        <dbReference type="Proteomes" id="UP000193218"/>
    </source>
</evidence>
<dbReference type="Proteomes" id="UP000193218">
    <property type="component" value="Unassembled WGS sequence"/>
</dbReference>
<dbReference type="Gene3D" id="3.40.50.150">
    <property type="entry name" value="Vaccinia Virus protein VP39"/>
    <property type="match status" value="1"/>
</dbReference>
<keyword evidence="3" id="KW-1185">Reference proteome</keyword>
<dbReference type="STRING" id="4999.A0A1Y1U8W6"/>
<dbReference type="PANTHER" id="PTHR14614">
    <property type="entry name" value="HEPATOCELLULAR CARCINOMA-ASSOCIATED ANTIGEN"/>
    <property type="match status" value="1"/>
</dbReference>
<dbReference type="InterPro" id="IPR029063">
    <property type="entry name" value="SAM-dependent_MTases_sf"/>
</dbReference>
<dbReference type="GO" id="GO:0005737">
    <property type="term" value="C:cytoplasm"/>
    <property type="evidence" value="ECO:0007669"/>
    <property type="project" value="TreeGrafter"/>
</dbReference>
<keyword evidence="2" id="KW-0808">Transferase</keyword>
<protein>
    <submittedName>
        <fullName evidence="2">Putative methyltransferase-domain-containing protein</fullName>
    </submittedName>
</protein>
<proteinExistence type="predicted"/>
<sequence length="289" mass="31405">MPDVLPASETKHLTLLHHPIPCSDILLQLRQRSIGENLKPDNETLSIGATTRHVKHEGTGTTGTTLWLGAQVLACYLVSALPRVLPVPFGGRSTRGRVLELGSGTGYLSLVLASMGYTVLSTDIEPVLSTVLKPNVEAGLHQIRASANGSNGLIVVQNLDWTLDDDAIAGERFDMILMSDTIYLSDLNPHLFGTLRKVSLEGKAPMVYLALERRDSAAVDSALTIAQEMGFNLKRVAHTRVVKAVDGAGWGWDEQGWEDVEVWKGKWEGQAKKSRHRGQDGVPCEHASS</sequence>
<dbReference type="PANTHER" id="PTHR14614:SF162">
    <property type="entry name" value="EXPRESSED PROTEIN"/>
    <property type="match status" value="1"/>
</dbReference>
<accession>A0A1Y1U8W6</accession>
<dbReference type="InParanoid" id="A0A1Y1U8W6"/>
<feature type="region of interest" description="Disordered" evidence="1">
    <location>
        <begin position="269"/>
        <end position="289"/>
    </location>
</feature>
<evidence type="ECO:0000313" key="2">
    <source>
        <dbReference type="EMBL" id="ORX34481.1"/>
    </source>
</evidence>
<dbReference type="SUPFAM" id="SSF53335">
    <property type="entry name" value="S-adenosyl-L-methionine-dependent methyltransferases"/>
    <property type="match status" value="1"/>
</dbReference>
<dbReference type="AlphaFoldDB" id="A0A1Y1U8W6"/>
<dbReference type="GO" id="GO:0005634">
    <property type="term" value="C:nucleus"/>
    <property type="evidence" value="ECO:0007669"/>
    <property type="project" value="TreeGrafter"/>
</dbReference>
<dbReference type="Pfam" id="PF10294">
    <property type="entry name" value="Methyltransf_16"/>
    <property type="match status" value="1"/>
</dbReference>
<dbReference type="InterPro" id="IPR019410">
    <property type="entry name" value="Methyltransf_16"/>
</dbReference>
<gene>
    <name evidence="2" type="ORF">BD324DRAFT_636103</name>
</gene>
<name>A0A1Y1U8W6_9TREE</name>
<dbReference type="EMBL" id="NBSH01000014">
    <property type="protein sequence ID" value="ORX34481.1"/>
    <property type="molecule type" value="Genomic_DNA"/>
</dbReference>
<dbReference type="GeneID" id="33558676"/>
<dbReference type="OrthoDB" id="194386at2759"/>
<dbReference type="GO" id="GO:0032259">
    <property type="term" value="P:methylation"/>
    <property type="evidence" value="ECO:0007669"/>
    <property type="project" value="UniProtKB-KW"/>
</dbReference>
<organism evidence="2 3">
    <name type="scientific">Kockovaella imperatae</name>
    <dbReference type="NCBI Taxonomy" id="4999"/>
    <lineage>
        <taxon>Eukaryota</taxon>
        <taxon>Fungi</taxon>
        <taxon>Dikarya</taxon>
        <taxon>Basidiomycota</taxon>
        <taxon>Agaricomycotina</taxon>
        <taxon>Tremellomycetes</taxon>
        <taxon>Tremellales</taxon>
        <taxon>Cuniculitremaceae</taxon>
        <taxon>Kockovaella</taxon>
    </lineage>
</organism>
<comment type="caution">
    <text evidence="2">The sequence shown here is derived from an EMBL/GenBank/DDBJ whole genome shotgun (WGS) entry which is preliminary data.</text>
</comment>
<evidence type="ECO:0000256" key="1">
    <source>
        <dbReference type="SAM" id="MobiDB-lite"/>
    </source>
</evidence>
<keyword evidence="2" id="KW-0489">Methyltransferase</keyword>
<dbReference type="CDD" id="cd02440">
    <property type="entry name" value="AdoMet_MTases"/>
    <property type="match status" value="1"/>
</dbReference>
<dbReference type="RefSeq" id="XP_021868744.1">
    <property type="nucleotide sequence ID" value="XM_022016867.1"/>
</dbReference>
<reference evidence="2 3" key="1">
    <citation type="submission" date="2017-03" db="EMBL/GenBank/DDBJ databases">
        <title>Widespread Adenine N6-methylation of Active Genes in Fungi.</title>
        <authorList>
            <consortium name="DOE Joint Genome Institute"/>
            <person name="Mondo S.J."/>
            <person name="Dannebaum R.O."/>
            <person name="Kuo R.C."/>
            <person name="Louie K.B."/>
            <person name="Bewick A.J."/>
            <person name="Labutti K."/>
            <person name="Haridas S."/>
            <person name="Kuo A."/>
            <person name="Salamov A."/>
            <person name="Ahrendt S.R."/>
            <person name="Lau R."/>
            <person name="Bowen B.P."/>
            <person name="Lipzen A."/>
            <person name="Sullivan W."/>
            <person name="Andreopoulos W.B."/>
            <person name="Clum A."/>
            <person name="Lindquist E."/>
            <person name="Daum C."/>
            <person name="Northen T.R."/>
            <person name="Ramamoorthy G."/>
            <person name="Schmitz R.J."/>
            <person name="Gryganskyi A."/>
            <person name="Culley D."/>
            <person name="Magnuson J."/>
            <person name="James T.Y."/>
            <person name="O'Malley M.A."/>
            <person name="Stajich J.E."/>
            <person name="Spatafora J.W."/>
            <person name="Visel A."/>
            <person name="Grigoriev I.V."/>
        </authorList>
    </citation>
    <scope>NUCLEOTIDE SEQUENCE [LARGE SCALE GENOMIC DNA]</scope>
    <source>
        <strain evidence="2 3">NRRL Y-17943</strain>
    </source>
</reference>
<dbReference type="GO" id="GO:0008757">
    <property type="term" value="F:S-adenosylmethionine-dependent methyltransferase activity"/>
    <property type="evidence" value="ECO:0007669"/>
    <property type="project" value="UniProtKB-ARBA"/>
</dbReference>